<reference evidence="4" key="1">
    <citation type="journal article" date="2019" name="Sci. Rep.">
        <title>Draft genome of Tanacetum cinerariifolium, the natural source of mosquito coil.</title>
        <authorList>
            <person name="Yamashiro T."/>
            <person name="Shiraishi A."/>
            <person name="Satake H."/>
            <person name="Nakayama K."/>
        </authorList>
    </citation>
    <scope>NUCLEOTIDE SEQUENCE</scope>
</reference>
<evidence type="ECO:0000256" key="1">
    <source>
        <dbReference type="PROSITE-ProRule" id="PRU00047"/>
    </source>
</evidence>
<organism evidence="4">
    <name type="scientific">Tanacetum cinerariifolium</name>
    <name type="common">Dalmatian daisy</name>
    <name type="synonym">Chrysanthemum cinerariifolium</name>
    <dbReference type="NCBI Taxonomy" id="118510"/>
    <lineage>
        <taxon>Eukaryota</taxon>
        <taxon>Viridiplantae</taxon>
        <taxon>Streptophyta</taxon>
        <taxon>Embryophyta</taxon>
        <taxon>Tracheophyta</taxon>
        <taxon>Spermatophyta</taxon>
        <taxon>Magnoliopsida</taxon>
        <taxon>eudicotyledons</taxon>
        <taxon>Gunneridae</taxon>
        <taxon>Pentapetalae</taxon>
        <taxon>asterids</taxon>
        <taxon>campanulids</taxon>
        <taxon>Asterales</taxon>
        <taxon>Asteraceae</taxon>
        <taxon>Asteroideae</taxon>
        <taxon>Anthemideae</taxon>
        <taxon>Anthemidinae</taxon>
        <taxon>Tanacetum</taxon>
    </lineage>
</organism>
<feature type="region of interest" description="Disordered" evidence="2">
    <location>
        <begin position="137"/>
        <end position="163"/>
    </location>
</feature>
<dbReference type="PANTHER" id="PTHR46148:SF59">
    <property type="entry name" value="NUCLEOTIDYLTRANSFERASE, RIBONUCLEASE H"/>
    <property type="match status" value="1"/>
</dbReference>
<feature type="compositionally biased region" description="Basic and acidic residues" evidence="2">
    <location>
        <begin position="234"/>
        <end position="256"/>
    </location>
</feature>
<proteinExistence type="predicted"/>
<evidence type="ECO:0000313" key="4">
    <source>
        <dbReference type="EMBL" id="GEZ04874.1"/>
    </source>
</evidence>
<feature type="domain" description="CCHC-type" evidence="3">
    <location>
        <begin position="331"/>
        <end position="345"/>
    </location>
</feature>
<feature type="compositionally biased region" description="Gly residues" evidence="2">
    <location>
        <begin position="89"/>
        <end position="99"/>
    </location>
</feature>
<dbReference type="InterPro" id="IPR001878">
    <property type="entry name" value="Znf_CCHC"/>
</dbReference>
<keyword evidence="1" id="KW-0863">Zinc-finger</keyword>
<dbReference type="InterPro" id="IPR036875">
    <property type="entry name" value="Znf_CCHC_sf"/>
</dbReference>
<dbReference type="GO" id="GO:0003676">
    <property type="term" value="F:nucleic acid binding"/>
    <property type="evidence" value="ECO:0007669"/>
    <property type="project" value="InterPro"/>
</dbReference>
<dbReference type="PROSITE" id="PS50158">
    <property type="entry name" value="ZF_CCHC"/>
    <property type="match status" value="2"/>
</dbReference>
<dbReference type="SUPFAM" id="SSF57756">
    <property type="entry name" value="Retrovirus zinc finger-like domains"/>
    <property type="match status" value="1"/>
</dbReference>
<keyword evidence="1" id="KW-0479">Metal-binding</keyword>
<protein>
    <recommendedName>
        <fullName evidence="3">CCHC-type domain-containing protein</fullName>
    </recommendedName>
</protein>
<evidence type="ECO:0000259" key="3">
    <source>
        <dbReference type="PROSITE" id="PS50158"/>
    </source>
</evidence>
<name>A0A699I0I0_TANCI</name>
<feature type="region of interest" description="Disordered" evidence="2">
    <location>
        <begin position="229"/>
        <end position="256"/>
    </location>
</feature>
<comment type="caution">
    <text evidence="4">The sequence shown here is derived from an EMBL/GenBank/DDBJ whole genome shotgun (WGS) entry which is preliminary data.</text>
</comment>
<dbReference type="AlphaFoldDB" id="A0A699I0I0"/>
<feature type="domain" description="CCHC-type" evidence="3">
    <location>
        <begin position="298"/>
        <end position="312"/>
    </location>
</feature>
<dbReference type="Gene3D" id="4.10.60.10">
    <property type="entry name" value="Zinc finger, CCHC-type"/>
    <property type="match status" value="1"/>
</dbReference>
<keyword evidence="1" id="KW-0862">Zinc</keyword>
<feature type="compositionally biased region" description="Basic and acidic residues" evidence="2">
    <location>
        <begin position="100"/>
        <end position="115"/>
    </location>
</feature>
<dbReference type="SMART" id="SM00343">
    <property type="entry name" value="ZnF_C2HC"/>
    <property type="match status" value="2"/>
</dbReference>
<dbReference type="PANTHER" id="PTHR46148">
    <property type="entry name" value="CHROMO DOMAIN-CONTAINING PROTEIN"/>
    <property type="match status" value="1"/>
</dbReference>
<dbReference type="GO" id="GO:0008270">
    <property type="term" value="F:zinc ion binding"/>
    <property type="evidence" value="ECO:0007669"/>
    <property type="project" value="UniProtKB-KW"/>
</dbReference>
<evidence type="ECO:0000256" key="2">
    <source>
        <dbReference type="SAM" id="MobiDB-lite"/>
    </source>
</evidence>
<feature type="region of interest" description="Disordered" evidence="2">
    <location>
        <begin position="88"/>
        <end position="117"/>
    </location>
</feature>
<dbReference type="EMBL" id="BKCJ010235524">
    <property type="protein sequence ID" value="GEZ04874.1"/>
    <property type="molecule type" value="Genomic_DNA"/>
</dbReference>
<gene>
    <name evidence="4" type="ORF">Tci_476847</name>
</gene>
<sequence>MFELPRPPDHVLCIFYSLAQSIALERLDLHEELDGVHDTFHVLNIKMCLADPTLQVPLDEIRVDDKLNFVEEPMEIIEREFKKLKRRVGTGGRAGSGGGRTRDRFGNQGNGRDDGLSGQVGGQNLLLIIVAQVGDQGRGQGNDRNQNGDAINDHNRGDSGNATEGGVIVYTRWIEKMGSVHDMSGCKDSQRVKYTASSHVGKALTWLYSEIRTWGREIAGTLTDKAFRNGTIKKNPENRGNKGEHSKDRNGRVDNKRTRIGNAFALTANLVRGGYTGTAPKCTTCGYHHLPKTPCCSCFNCNRLGHFAKDCRVAHRTVNPFNARNPVASTCFECGSTDHIKSACPMIDQAQRIEETNRIKLWLLMRVRVMETKGTKLGVGHSCWEQRKLVRTQTS</sequence>
<accession>A0A699I0I0</accession>
<dbReference type="Pfam" id="PF00098">
    <property type="entry name" value="zf-CCHC"/>
    <property type="match status" value="2"/>
</dbReference>